<evidence type="ECO:0008006" key="5">
    <source>
        <dbReference type="Google" id="ProtNLM"/>
    </source>
</evidence>
<name>A0A382HZD1_9ZZZZ</name>
<organism evidence="4">
    <name type="scientific">marine metagenome</name>
    <dbReference type="NCBI Taxonomy" id="408172"/>
    <lineage>
        <taxon>unclassified sequences</taxon>
        <taxon>metagenomes</taxon>
        <taxon>ecological metagenomes</taxon>
    </lineage>
</organism>
<dbReference type="Gene3D" id="1.20.1330.10">
    <property type="entry name" value="f41 fragment of flagellin, N-terminal domain"/>
    <property type="match status" value="1"/>
</dbReference>
<dbReference type="PRINTS" id="PR00207">
    <property type="entry name" value="FLAGELLIN"/>
</dbReference>
<reference evidence="4" key="1">
    <citation type="submission" date="2018-05" db="EMBL/GenBank/DDBJ databases">
        <authorList>
            <person name="Lanie J.A."/>
            <person name="Ng W.-L."/>
            <person name="Kazmierczak K.M."/>
            <person name="Andrzejewski T.M."/>
            <person name="Davidsen T.M."/>
            <person name="Wayne K.J."/>
            <person name="Tettelin H."/>
            <person name="Glass J.I."/>
            <person name="Rusch D."/>
            <person name="Podicherti R."/>
            <person name="Tsui H.-C.T."/>
            <person name="Winkler M.E."/>
        </authorList>
    </citation>
    <scope>NUCLEOTIDE SEQUENCE</scope>
</reference>
<sequence>MAAMTGAHRLDTSQRNLTKSLARLSTGSRIVDPQDDAAGLAVSSRFTAQISRNSAAMNNLANAVSFSQTQDGFIQKVSSALDRMSELTVLAQDITKTDTDRSNYSVEFSQLQNYISDIGTKSFNSVSLFTSAGNEVTIDSDANTFTMNEVDMNSTTATIGLARAFDSASSTVYTTASASSALSNIQTAIQNLADMRANIGANIQRLNVTHSQVGLLNENLAETNSRILDTDVAKETTEYARFNILIQSGTSMLTQANLLPKAALQLIT</sequence>
<protein>
    <recommendedName>
        <fullName evidence="5">Flagellin N-terminal domain-containing protein</fullName>
    </recommendedName>
</protein>
<evidence type="ECO:0000256" key="1">
    <source>
        <dbReference type="ARBA" id="ARBA00023143"/>
    </source>
</evidence>
<dbReference type="InterPro" id="IPR042187">
    <property type="entry name" value="Flagellin_C_sub2"/>
</dbReference>
<accession>A0A382HZD1</accession>
<keyword evidence="1" id="KW-0975">Bacterial flagellum</keyword>
<dbReference type="AlphaFoldDB" id="A0A382HZD1"/>
<dbReference type="GO" id="GO:0005198">
    <property type="term" value="F:structural molecule activity"/>
    <property type="evidence" value="ECO:0007669"/>
    <property type="project" value="InterPro"/>
</dbReference>
<dbReference type="PANTHER" id="PTHR42792:SF2">
    <property type="entry name" value="FLAGELLIN"/>
    <property type="match status" value="1"/>
</dbReference>
<feature type="domain" description="Flagellin C-terminal" evidence="3">
    <location>
        <begin position="183"/>
        <end position="267"/>
    </location>
</feature>
<dbReference type="Gene3D" id="6.10.10.10">
    <property type="entry name" value="Flagellar export chaperone, C-terminal domain"/>
    <property type="match status" value="1"/>
</dbReference>
<evidence type="ECO:0000259" key="3">
    <source>
        <dbReference type="Pfam" id="PF00700"/>
    </source>
</evidence>
<dbReference type="Pfam" id="PF00700">
    <property type="entry name" value="Flagellin_C"/>
    <property type="match status" value="1"/>
</dbReference>
<dbReference type="EMBL" id="UINC01064269">
    <property type="protein sequence ID" value="SVB92774.1"/>
    <property type="molecule type" value="Genomic_DNA"/>
</dbReference>
<dbReference type="Pfam" id="PF00669">
    <property type="entry name" value="Flagellin_N"/>
    <property type="match status" value="1"/>
</dbReference>
<dbReference type="InterPro" id="IPR001492">
    <property type="entry name" value="Flagellin"/>
</dbReference>
<gene>
    <name evidence="4" type="ORF">METZ01_LOCUS245628</name>
</gene>
<dbReference type="SUPFAM" id="SSF64518">
    <property type="entry name" value="Phase 1 flagellin"/>
    <property type="match status" value="1"/>
</dbReference>
<feature type="domain" description="Flagellin N-terminal" evidence="2">
    <location>
        <begin position="2"/>
        <end position="130"/>
    </location>
</feature>
<evidence type="ECO:0000259" key="2">
    <source>
        <dbReference type="Pfam" id="PF00669"/>
    </source>
</evidence>
<proteinExistence type="predicted"/>
<dbReference type="PANTHER" id="PTHR42792">
    <property type="entry name" value="FLAGELLIN"/>
    <property type="match status" value="1"/>
</dbReference>
<dbReference type="InterPro" id="IPR001029">
    <property type="entry name" value="Flagellin_N"/>
</dbReference>
<evidence type="ECO:0000313" key="4">
    <source>
        <dbReference type="EMBL" id="SVB92774.1"/>
    </source>
</evidence>
<dbReference type="InterPro" id="IPR046358">
    <property type="entry name" value="Flagellin_C"/>
</dbReference>
<dbReference type="GO" id="GO:0009288">
    <property type="term" value="C:bacterial-type flagellum"/>
    <property type="evidence" value="ECO:0007669"/>
    <property type="project" value="InterPro"/>
</dbReference>